<dbReference type="EMBL" id="CAADIJ010000024">
    <property type="protein sequence ID" value="VFR84309.1"/>
    <property type="molecule type" value="Genomic_DNA"/>
</dbReference>
<reference evidence="1" key="1">
    <citation type="submission" date="2019-03" db="EMBL/GenBank/DDBJ databases">
        <authorList>
            <person name="Danneels B."/>
        </authorList>
    </citation>
    <scope>NUCLEOTIDE SEQUENCE</scope>
</reference>
<dbReference type="EMBL" id="CAADIG010000004">
    <property type="protein sequence ID" value="VFR38553.1"/>
    <property type="molecule type" value="Genomic_DNA"/>
</dbReference>
<dbReference type="AlphaFoldDB" id="A0A484P119"/>
<evidence type="ECO:0000313" key="3">
    <source>
        <dbReference type="EMBL" id="VFR30892.1"/>
    </source>
</evidence>
<name>A0A484P119_9ZZZZ</name>
<evidence type="ECO:0000313" key="6">
    <source>
        <dbReference type="EMBL" id="VFR51192.1"/>
    </source>
</evidence>
<dbReference type="EMBL" id="CAADIC010000014">
    <property type="protein sequence ID" value="VFR30892.1"/>
    <property type="molecule type" value="Genomic_DNA"/>
</dbReference>
<evidence type="ECO:0000313" key="1">
    <source>
        <dbReference type="EMBL" id="VFR19622.1"/>
    </source>
</evidence>
<dbReference type="EMBL" id="CAADIL010000012">
    <property type="protein sequence ID" value="VFR70001.1"/>
    <property type="molecule type" value="Genomic_DNA"/>
</dbReference>
<evidence type="ECO:0000313" key="2">
    <source>
        <dbReference type="EMBL" id="VFR29235.1"/>
    </source>
</evidence>
<dbReference type="EMBL" id="CAADHZ010000003">
    <property type="protein sequence ID" value="VFR19622.1"/>
    <property type="molecule type" value="Genomic_DNA"/>
</dbReference>
<evidence type="ECO:0000313" key="9">
    <source>
        <dbReference type="EMBL" id="VFR84309.1"/>
    </source>
</evidence>
<dbReference type="EMBL" id="CAADIH010000037">
    <property type="protein sequence ID" value="VFR51192.1"/>
    <property type="molecule type" value="Genomic_DNA"/>
</dbReference>
<gene>
    <name evidence="3" type="ORF">ANDA3_4128</name>
    <name evidence="1" type="ORF">ANDO1_3880</name>
    <name evidence="2" type="ORF">ANDO2_3785</name>
    <name evidence="5" type="ORF">ANT2_3895</name>
    <name evidence="7" type="ORF">ANT3_3897</name>
    <name evidence="4" type="ORF">BER1_3893</name>
    <name evidence="6" type="ORF">BER2_3864</name>
    <name evidence="8" type="ORF">DAR2_3979</name>
    <name evidence="9" type="ORF">DAR3_3660</name>
</gene>
<sequence length="153" mass="16266">MSRNPSFAVVLEGGLVQTILVQHWPSYLPLPPFAVVDYDTEGADDDEITQFPIGTTDAEAVCRGETPTVHEALADSLSPRAVLAALDEPVVDSGPDPLAIARSVRQSILDLDAQLNAAEQPPSGEDYNHLYVLANCGLIDVLKALGDPADFGE</sequence>
<dbReference type="EMBL" id="CAADIB010000009">
    <property type="protein sequence ID" value="VFR29235.1"/>
    <property type="molecule type" value="Genomic_DNA"/>
</dbReference>
<dbReference type="EMBL" id="CAADID010000009">
    <property type="protein sequence ID" value="VFR63046.1"/>
    <property type="molecule type" value="Genomic_DNA"/>
</dbReference>
<proteinExistence type="predicted"/>
<evidence type="ECO:0000313" key="7">
    <source>
        <dbReference type="EMBL" id="VFR63046.1"/>
    </source>
</evidence>
<protein>
    <submittedName>
        <fullName evidence="1">Uncharacterized protein</fullName>
    </submittedName>
</protein>
<evidence type="ECO:0000313" key="8">
    <source>
        <dbReference type="EMBL" id="VFR70001.1"/>
    </source>
</evidence>
<organism evidence="1">
    <name type="scientific">plant metagenome</name>
    <dbReference type="NCBI Taxonomy" id="1297885"/>
    <lineage>
        <taxon>unclassified sequences</taxon>
        <taxon>metagenomes</taxon>
        <taxon>organismal metagenomes</taxon>
    </lineage>
</organism>
<evidence type="ECO:0000313" key="4">
    <source>
        <dbReference type="EMBL" id="VFR33648.1"/>
    </source>
</evidence>
<accession>A0A484P119</accession>
<evidence type="ECO:0000313" key="5">
    <source>
        <dbReference type="EMBL" id="VFR38553.1"/>
    </source>
</evidence>
<dbReference type="EMBL" id="CAADIE010000002">
    <property type="protein sequence ID" value="VFR33648.1"/>
    <property type="molecule type" value="Genomic_DNA"/>
</dbReference>